<dbReference type="EMBL" id="CP035758">
    <property type="protein sequence ID" value="QBD75059.1"/>
    <property type="molecule type" value="Genomic_DNA"/>
</dbReference>
<proteinExistence type="predicted"/>
<dbReference type="Gene3D" id="3.60.15.10">
    <property type="entry name" value="Ribonuclease Z/Hydroxyacylglutathione hydrolase-like"/>
    <property type="match status" value="1"/>
</dbReference>
<feature type="domain" description="Metallo-beta-lactamase" evidence="2">
    <location>
        <begin position="45"/>
        <end position="261"/>
    </location>
</feature>
<dbReference type="AlphaFoldDB" id="A0A4P6JIZ8"/>
<dbReference type="Proteomes" id="UP000290365">
    <property type="component" value="Chromosome"/>
</dbReference>
<name>A0A4P6JIZ8_KTERU</name>
<dbReference type="GO" id="GO:0016787">
    <property type="term" value="F:hydrolase activity"/>
    <property type="evidence" value="ECO:0007669"/>
    <property type="project" value="UniProtKB-KW"/>
</dbReference>
<evidence type="ECO:0000313" key="4">
    <source>
        <dbReference type="Proteomes" id="UP000290365"/>
    </source>
</evidence>
<dbReference type="Pfam" id="PF00753">
    <property type="entry name" value="Lactamase_B"/>
    <property type="match status" value="1"/>
</dbReference>
<sequence length="331" mass="36287">MKIKRRRSSIMDITSDALPSSSHFHLKQLADGVYAAMSREGSGSMSNAGIVDLGDRTLVFDTFLSPTAAQDLRNAAEQLTGRPVSYVVNSHHDVDHIYGNQVFPPATTIIATTQTRDLIATRGAEFLAWAQENLAEDLRTEEKRIKELTDLSQREEAALVLASNHVLLSSLPAITLRVPNLTFEHKLILHGSRRSVELLCYGGGHTPSDSFLYLPKERIAFMGDLLFVGMHASIWQDNPQSWIDILARAEALAVQVAVPGHGTLGTGEHVTIFRDYLCSVQEIALAVHRRGGSEDEAAQEAIPACYASWKGAALFAELMRSCYRACAKSTV</sequence>
<dbReference type="SMART" id="SM00849">
    <property type="entry name" value="Lactamase_B"/>
    <property type="match status" value="1"/>
</dbReference>
<dbReference type="PANTHER" id="PTHR42951">
    <property type="entry name" value="METALLO-BETA-LACTAMASE DOMAIN-CONTAINING"/>
    <property type="match status" value="1"/>
</dbReference>
<dbReference type="OrthoDB" id="420651at2"/>
<dbReference type="KEGG" id="kbs:EPA93_03230"/>
<feature type="coiled-coil region" evidence="1">
    <location>
        <begin position="131"/>
        <end position="158"/>
    </location>
</feature>
<evidence type="ECO:0000259" key="2">
    <source>
        <dbReference type="SMART" id="SM00849"/>
    </source>
</evidence>
<dbReference type="InterPro" id="IPR050855">
    <property type="entry name" value="NDM-1-like"/>
</dbReference>
<dbReference type="CDD" id="cd16282">
    <property type="entry name" value="metallo-hydrolase-like_MBL-fold"/>
    <property type="match status" value="1"/>
</dbReference>
<evidence type="ECO:0000256" key="1">
    <source>
        <dbReference type="SAM" id="Coils"/>
    </source>
</evidence>
<gene>
    <name evidence="3" type="ORF">EPA93_03230</name>
</gene>
<reference evidence="3 4" key="1">
    <citation type="submission" date="2019-01" db="EMBL/GenBank/DDBJ databases">
        <title>Ktedonosporobacter rubrisoli SCAWS-G2.</title>
        <authorList>
            <person name="Huang Y."/>
            <person name="Yan B."/>
        </authorList>
    </citation>
    <scope>NUCLEOTIDE SEQUENCE [LARGE SCALE GENOMIC DNA]</scope>
    <source>
        <strain evidence="3 4">SCAWS-G2</strain>
    </source>
</reference>
<keyword evidence="4" id="KW-1185">Reference proteome</keyword>
<protein>
    <submittedName>
        <fullName evidence="3">MBL fold metallo-hydrolase</fullName>
    </submittedName>
</protein>
<organism evidence="3 4">
    <name type="scientific">Ktedonosporobacter rubrisoli</name>
    <dbReference type="NCBI Taxonomy" id="2509675"/>
    <lineage>
        <taxon>Bacteria</taxon>
        <taxon>Bacillati</taxon>
        <taxon>Chloroflexota</taxon>
        <taxon>Ktedonobacteria</taxon>
        <taxon>Ktedonobacterales</taxon>
        <taxon>Ktedonosporobacteraceae</taxon>
        <taxon>Ktedonosporobacter</taxon>
    </lineage>
</organism>
<dbReference type="SUPFAM" id="SSF56281">
    <property type="entry name" value="Metallo-hydrolase/oxidoreductase"/>
    <property type="match status" value="1"/>
</dbReference>
<dbReference type="InterPro" id="IPR036866">
    <property type="entry name" value="RibonucZ/Hydroxyglut_hydro"/>
</dbReference>
<keyword evidence="1" id="KW-0175">Coiled coil</keyword>
<accession>A0A4P6JIZ8</accession>
<dbReference type="InterPro" id="IPR001279">
    <property type="entry name" value="Metallo-B-lactamas"/>
</dbReference>
<evidence type="ECO:0000313" key="3">
    <source>
        <dbReference type="EMBL" id="QBD75059.1"/>
    </source>
</evidence>
<keyword evidence="3" id="KW-0378">Hydrolase</keyword>
<dbReference type="PANTHER" id="PTHR42951:SF4">
    <property type="entry name" value="ACYL-COENZYME A THIOESTERASE MBLAC2"/>
    <property type="match status" value="1"/>
</dbReference>